<dbReference type="Proteomes" id="UP001148737">
    <property type="component" value="Unassembled WGS sequence"/>
</dbReference>
<proteinExistence type="predicted"/>
<protein>
    <submittedName>
        <fullName evidence="1">Uncharacterized protein</fullName>
    </submittedName>
</protein>
<organism evidence="1 2">
    <name type="scientific">Lecanicillium saksenae</name>
    <dbReference type="NCBI Taxonomy" id="468837"/>
    <lineage>
        <taxon>Eukaryota</taxon>
        <taxon>Fungi</taxon>
        <taxon>Dikarya</taxon>
        <taxon>Ascomycota</taxon>
        <taxon>Pezizomycotina</taxon>
        <taxon>Sordariomycetes</taxon>
        <taxon>Hypocreomycetidae</taxon>
        <taxon>Hypocreales</taxon>
        <taxon>Cordycipitaceae</taxon>
        <taxon>Lecanicillium</taxon>
    </lineage>
</organism>
<evidence type="ECO:0000313" key="1">
    <source>
        <dbReference type="EMBL" id="KAJ3492917.1"/>
    </source>
</evidence>
<comment type="caution">
    <text evidence="1">The sequence shown here is derived from an EMBL/GenBank/DDBJ whole genome shotgun (WGS) entry which is preliminary data.</text>
</comment>
<name>A0ACC1QUQ3_9HYPO</name>
<sequence length="214" mass="22320">MSPTLAVRPMHPPAFETIPELSPVLEYTSGGANKTNNYNYLSSSSFNRGTSASSSSSLHPQLLLQQQATQPTVEYTPLGRVIPKRPSTAPSPSTSVTRSQLPPQLPPINTALPPLAAYPMYPGLQTPPPSSSSSSHSSSGSTSSMSSSTTTVSSASSMSSTSTVATTTASRRSPEKPLNRPRKISTAHARHGSSASTASARSSYESTKQQGSPI</sequence>
<evidence type="ECO:0000313" key="2">
    <source>
        <dbReference type="Proteomes" id="UP001148737"/>
    </source>
</evidence>
<gene>
    <name evidence="1" type="ORF">NLG97_g5060</name>
</gene>
<dbReference type="EMBL" id="JANAKD010000545">
    <property type="protein sequence ID" value="KAJ3492917.1"/>
    <property type="molecule type" value="Genomic_DNA"/>
</dbReference>
<accession>A0ACC1QUQ3</accession>
<keyword evidence="2" id="KW-1185">Reference proteome</keyword>
<reference evidence="1" key="1">
    <citation type="submission" date="2022-07" db="EMBL/GenBank/DDBJ databases">
        <title>Genome Sequence of Lecanicillium saksenae.</title>
        <authorList>
            <person name="Buettner E."/>
        </authorList>
    </citation>
    <scope>NUCLEOTIDE SEQUENCE</scope>
    <source>
        <strain evidence="1">VT-O1</strain>
    </source>
</reference>